<keyword evidence="5" id="KW-0190">Covalent protein-DNA linkage</keyword>
<comment type="caution">
    <text evidence="10">The sequence shown here is derived from an EMBL/GenBank/DDBJ whole genome shotgun (WGS) entry which is preliminary data.</text>
</comment>
<name>A0A927IJF9_9BACT</name>
<evidence type="ECO:0000256" key="4">
    <source>
        <dbReference type="ARBA" id="ARBA00022801"/>
    </source>
</evidence>
<dbReference type="Pfam" id="PF02586">
    <property type="entry name" value="SRAP"/>
    <property type="match status" value="1"/>
</dbReference>
<dbReference type="EMBL" id="JACYFG010000051">
    <property type="protein sequence ID" value="MBD5781829.1"/>
    <property type="molecule type" value="Genomic_DNA"/>
</dbReference>
<evidence type="ECO:0000256" key="8">
    <source>
        <dbReference type="RuleBase" id="RU364100"/>
    </source>
</evidence>
<protein>
    <recommendedName>
        <fullName evidence="8">Abasic site processing protein</fullName>
        <ecNumber evidence="8">3.4.-.-</ecNumber>
    </recommendedName>
</protein>
<dbReference type="EC" id="3.4.-.-" evidence="8"/>
<dbReference type="GO" id="GO:0106300">
    <property type="term" value="P:protein-DNA covalent cross-linking repair"/>
    <property type="evidence" value="ECO:0007669"/>
    <property type="project" value="InterPro"/>
</dbReference>
<dbReference type="GO" id="GO:0006508">
    <property type="term" value="P:proteolysis"/>
    <property type="evidence" value="ECO:0007669"/>
    <property type="project" value="UniProtKB-KW"/>
</dbReference>
<organism evidence="10 11">
    <name type="scientific">Pelagicoccus enzymogenes</name>
    <dbReference type="NCBI Taxonomy" id="2773457"/>
    <lineage>
        <taxon>Bacteria</taxon>
        <taxon>Pseudomonadati</taxon>
        <taxon>Verrucomicrobiota</taxon>
        <taxon>Opitutia</taxon>
        <taxon>Puniceicoccales</taxon>
        <taxon>Pelagicoccaceae</taxon>
        <taxon>Pelagicoccus</taxon>
    </lineage>
</organism>
<dbReference type="AlphaFoldDB" id="A0A927IJF9"/>
<evidence type="ECO:0000313" key="11">
    <source>
        <dbReference type="Proteomes" id="UP000622317"/>
    </source>
</evidence>
<dbReference type="InterPro" id="IPR036590">
    <property type="entry name" value="SRAP-like"/>
</dbReference>
<dbReference type="PANTHER" id="PTHR13604:SF0">
    <property type="entry name" value="ABASIC SITE PROCESSING PROTEIN HMCES"/>
    <property type="match status" value="1"/>
</dbReference>
<keyword evidence="3" id="KW-0227">DNA damage</keyword>
<proteinExistence type="inferred from homology"/>
<evidence type="ECO:0000256" key="2">
    <source>
        <dbReference type="ARBA" id="ARBA00022670"/>
    </source>
</evidence>
<keyword evidence="11" id="KW-1185">Reference proteome</keyword>
<evidence type="ECO:0000256" key="9">
    <source>
        <dbReference type="SAM" id="MobiDB-lite"/>
    </source>
</evidence>
<sequence>MSNVAEKLGDYLLEAAPESVSSIGPRYNIAPTQNNLVLRQSFDNPDRLQAAYLRWGLVPSWSKTPQTQAPMINARSETVAEKPSFRAAFQRRRCLVPADGFYEWKKTKGLNQPYFFSMADDSVFLMAGIWETWQGDHNQRFDSYTILTTHANSLMAKYHERMPVILSGESLKTWLEPSVTQLGATERHELFAPIDAALMSCRPANPAVNNNRSEGPKCLEAPEEKPIPQLDLDI</sequence>
<feature type="compositionally biased region" description="Basic and acidic residues" evidence="9">
    <location>
        <begin position="214"/>
        <end position="226"/>
    </location>
</feature>
<dbReference type="SUPFAM" id="SSF143081">
    <property type="entry name" value="BB1717-like"/>
    <property type="match status" value="1"/>
</dbReference>
<reference evidence="10" key="1">
    <citation type="submission" date="2020-09" db="EMBL/GenBank/DDBJ databases">
        <title>Pelagicoccus enzymogenes sp. nov. with an EPS production, isolated from marine sediment.</title>
        <authorList>
            <person name="Feng X."/>
        </authorList>
    </citation>
    <scope>NUCLEOTIDE SEQUENCE</scope>
    <source>
        <strain evidence="10">NFK12</strain>
    </source>
</reference>
<dbReference type="InterPro" id="IPR003738">
    <property type="entry name" value="SRAP"/>
</dbReference>
<evidence type="ECO:0000313" key="10">
    <source>
        <dbReference type="EMBL" id="MBD5781829.1"/>
    </source>
</evidence>
<accession>A0A927IJF9</accession>
<dbReference type="GO" id="GO:0016829">
    <property type="term" value="F:lyase activity"/>
    <property type="evidence" value="ECO:0007669"/>
    <property type="project" value="UniProtKB-KW"/>
</dbReference>
<dbReference type="GO" id="GO:0003697">
    <property type="term" value="F:single-stranded DNA binding"/>
    <property type="evidence" value="ECO:0007669"/>
    <property type="project" value="InterPro"/>
</dbReference>
<gene>
    <name evidence="10" type="ORF">IEN85_20175</name>
</gene>
<dbReference type="Gene3D" id="3.90.1680.10">
    <property type="entry name" value="SOS response associated peptidase-like"/>
    <property type="match status" value="1"/>
</dbReference>
<keyword evidence="7" id="KW-0456">Lyase</keyword>
<dbReference type="GO" id="GO:0008233">
    <property type="term" value="F:peptidase activity"/>
    <property type="evidence" value="ECO:0007669"/>
    <property type="project" value="UniProtKB-KW"/>
</dbReference>
<evidence type="ECO:0000256" key="1">
    <source>
        <dbReference type="ARBA" id="ARBA00008136"/>
    </source>
</evidence>
<evidence type="ECO:0000256" key="3">
    <source>
        <dbReference type="ARBA" id="ARBA00022763"/>
    </source>
</evidence>
<keyword evidence="2 8" id="KW-0645">Protease</keyword>
<keyword evidence="4 8" id="KW-0378">Hydrolase</keyword>
<evidence type="ECO:0000256" key="7">
    <source>
        <dbReference type="ARBA" id="ARBA00023239"/>
    </source>
</evidence>
<keyword evidence="6" id="KW-0238">DNA-binding</keyword>
<dbReference type="Proteomes" id="UP000622317">
    <property type="component" value="Unassembled WGS sequence"/>
</dbReference>
<dbReference type="PANTHER" id="PTHR13604">
    <property type="entry name" value="DC12-RELATED"/>
    <property type="match status" value="1"/>
</dbReference>
<evidence type="ECO:0000256" key="5">
    <source>
        <dbReference type="ARBA" id="ARBA00023124"/>
    </source>
</evidence>
<comment type="similarity">
    <text evidence="1 8">Belongs to the SOS response-associated peptidase family.</text>
</comment>
<feature type="region of interest" description="Disordered" evidence="9">
    <location>
        <begin position="208"/>
        <end position="234"/>
    </location>
</feature>
<evidence type="ECO:0000256" key="6">
    <source>
        <dbReference type="ARBA" id="ARBA00023125"/>
    </source>
</evidence>